<dbReference type="AlphaFoldDB" id="A0AAV4MFS2"/>
<dbReference type="Proteomes" id="UP001054945">
    <property type="component" value="Unassembled WGS sequence"/>
</dbReference>
<dbReference type="EMBL" id="BPLR01002165">
    <property type="protein sequence ID" value="GIX70728.1"/>
    <property type="molecule type" value="Genomic_DNA"/>
</dbReference>
<gene>
    <name evidence="2" type="ORF">CEXT_645821</name>
</gene>
<evidence type="ECO:0000313" key="2">
    <source>
        <dbReference type="EMBL" id="GIX70728.1"/>
    </source>
</evidence>
<organism evidence="2 3">
    <name type="scientific">Caerostris extrusa</name>
    <name type="common">Bark spider</name>
    <name type="synonym">Caerostris bankana</name>
    <dbReference type="NCBI Taxonomy" id="172846"/>
    <lineage>
        <taxon>Eukaryota</taxon>
        <taxon>Metazoa</taxon>
        <taxon>Ecdysozoa</taxon>
        <taxon>Arthropoda</taxon>
        <taxon>Chelicerata</taxon>
        <taxon>Arachnida</taxon>
        <taxon>Araneae</taxon>
        <taxon>Araneomorphae</taxon>
        <taxon>Entelegynae</taxon>
        <taxon>Araneoidea</taxon>
        <taxon>Araneidae</taxon>
        <taxon>Caerostris</taxon>
    </lineage>
</organism>
<sequence>MFPTSNGMPPSVPIPNEINPPKFFYYSEESVDILFHDSSHSNVASRWVGKFRSADDSIIRGEIFLLRLPSSAPRTNNRLPAGGSDNSRKGGKKNHCNRNCVTSAELALINALSERLSFLFYKFYLFAFLFLLSYEYSSAPVQSPLSEISSKSEFIIAEKKGGGGLARD</sequence>
<evidence type="ECO:0000256" key="1">
    <source>
        <dbReference type="SAM" id="MobiDB-lite"/>
    </source>
</evidence>
<comment type="caution">
    <text evidence="2">The sequence shown here is derived from an EMBL/GenBank/DDBJ whole genome shotgun (WGS) entry which is preliminary data.</text>
</comment>
<reference evidence="2 3" key="1">
    <citation type="submission" date="2021-06" db="EMBL/GenBank/DDBJ databases">
        <title>Caerostris extrusa draft genome.</title>
        <authorList>
            <person name="Kono N."/>
            <person name="Arakawa K."/>
        </authorList>
    </citation>
    <scope>NUCLEOTIDE SEQUENCE [LARGE SCALE GENOMIC DNA]</scope>
</reference>
<feature type="region of interest" description="Disordered" evidence="1">
    <location>
        <begin position="75"/>
        <end position="95"/>
    </location>
</feature>
<name>A0AAV4MFS2_CAEEX</name>
<evidence type="ECO:0000313" key="3">
    <source>
        <dbReference type="Proteomes" id="UP001054945"/>
    </source>
</evidence>
<protein>
    <submittedName>
        <fullName evidence="2">Uncharacterized protein</fullName>
    </submittedName>
</protein>
<accession>A0AAV4MFS2</accession>
<keyword evidence="3" id="KW-1185">Reference proteome</keyword>
<proteinExistence type="predicted"/>